<keyword evidence="5" id="KW-1185">Reference proteome</keyword>
<dbReference type="Proteomes" id="UP000585474">
    <property type="component" value="Unassembled WGS sequence"/>
</dbReference>
<dbReference type="AlphaFoldDB" id="A0A7J0GW03"/>
<accession>A0A7J0GW03</accession>
<feature type="compositionally biased region" description="Gly residues" evidence="2">
    <location>
        <begin position="304"/>
        <end position="315"/>
    </location>
</feature>
<evidence type="ECO:0000313" key="4">
    <source>
        <dbReference type="EMBL" id="GFZ14694.1"/>
    </source>
</evidence>
<dbReference type="GO" id="GO:0005634">
    <property type="term" value="C:nucleus"/>
    <property type="evidence" value="ECO:0007669"/>
    <property type="project" value="TreeGrafter"/>
</dbReference>
<dbReference type="Gene3D" id="3.30.70.330">
    <property type="match status" value="1"/>
</dbReference>
<dbReference type="SUPFAM" id="SSF54928">
    <property type="entry name" value="RNA-binding domain, RBD"/>
    <property type="match status" value="2"/>
</dbReference>
<evidence type="ECO:0000259" key="3">
    <source>
        <dbReference type="PROSITE" id="PS50102"/>
    </source>
</evidence>
<evidence type="ECO:0000256" key="1">
    <source>
        <dbReference type="PROSITE-ProRule" id="PRU00176"/>
    </source>
</evidence>
<organism evidence="4 5">
    <name type="scientific">Actinidia rufa</name>
    <dbReference type="NCBI Taxonomy" id="165716"/>
    <lineage>
        <taxon>Eukaryota</taxon>
        <taxon>Viridiplantae</taxon>
        <taxon>Streptophyta</taxon>
        <taxon>Embryophyta</taxon>
        <taxon>Tracheophyta</taxon>
        <taxon>Spermatophyta</taxon>
        <taxon>Magnoliopsida</taxon>
        <taxon>eudicotyledons</taxon>
        <taxon>Gunneridae</taxon>
        <taxon>Pentapetalae</taxon>
        <taxon>asterids</taxon>
        <taxon>Ericales</taxon>
        <taxon>Actinidiaceae</taxon>
        <taxon>Actinidia</taxon>
    </lineage>
</organism>
<dbReference type="PANTHER" id="PTHR48031:SF2">
    <property type="entry name" value="RNA-BINDING PROTEIN 4"/>
    <property type="match status" value="1"/>
</dbReference>
<keyword evidence="1" id="KW-0694">RNA-binding</keyword>
<evidence type="ECO:0000313" key="5">
    <source>
        <dbReference type="Proteomes" id="UP000585474"/>
    </source>
</evidence>
<dbReference type="GO" id="GO:0003729">
    <property type="term" value="F:mRNA binding"/>
    <property type="evidence" value="ECO:0007669"/>
    <property type="project" value="TreeGrafter"/>
</dbReference>
<dbReference type="OrthoDB" id="439808at2759"/>
<sequence length="349" mass="38160">MAGKELENRIFVGGLGWDVSERQLEDAFSRYGKIIDSQARLCGVDSVGGESALTAVRWLQVVNFREEDREIDKEGYRSVGCVEILSAGRVHLKRTKTTLLGVPGNGDWVSFIAATTLLGVPGNGDWVSFIAAFRNILIVMERDTGRPRGFGFLTFADRRGMEDAIREMHGREFGDRAITVNKAQPRMGGDDPGHGYSEGYSSGGRGSHGGVDRSPDSVGPAGHVDRFGGEIVTATSMIGMMEGAMGIWIVMNSRDKYGSRNRYVSDRYPPSGDRFGGDRYGGSDRYPQNGHGKETGYDRDGGPRGRGNRYGGGSGEPSRYEGRSYRDRPSGPYDRPRRGGGGRPSFDRY</sequence>
<feature type="compositionally biased region" description="Basic and acidic residues" evidence="2">
    <location>
        <begin position="291"/>
        <end position="303"/>
    </location>
</feature>
<comment type="caution">
    <text evidence="4">The sequence shown here is derived from an EMBL/GenBank/DDBJ whole genome shotgun (WGS) entry which is preliminary data.</text>
</comment>
<feature type="region of interest" description="Disordered" evidence="2">
    <location>
        <begin position="262"/>
        <end position="349"/>
    </location>
</feature>
<protein>
    <submittedName>
        <fullName evidence="4">RNA-binding (RRM/RBD/RNP motifs) family protein with retrovirus zinc finger-like domain-containing protein</fullName>
    </submittedName>
</protein>
<dbReference type="InterPro" id="IPR035979">
    <property type="entry name" value="RBD_domain_sf"/>
</dbReference>
<name>A0A7J0GW03_9ERIC</name>
<proteinExistence type="predicted"/>
<dbReference type="Pfam" id="PF00076">
    <property type="entry name" value="RRM_1"/>
    <property type="match status" value="2"/>
</dbReference>
<feature type="region of interest" description="Disordered" evidence="2">
    <location>
        <begin position="181"/>
        <end position="225"/>
    </location>
</feature>
<dbReference type="InterPro" id="IPR012677">
    <property type="entry name" value="Nucleotide-bd_a/b_plait_sf"/>
</dbReference>
<dbReference type="EMBL" id="BJWL01000024">
    <property type="protein sequence ID" value="GFZ14694.1"/>
    <property type="molecule type" value="Genomic_DNA"/>
</dbReference>
<reference evidence="4 5" key="1">
    <citation type="submission" date="2019-07" db="EMBL/GenBank/DDBJ databases">
        <title>De Novo Assembly of kiwifruit Actinidia rufa.</title>
        <authorList>
            <person name="Sugita-Konishi S."/>
            <person name="Sato K."/>
            <person name="Mori E."/>
            <person name="Abe Y."/>
            <person name="Kisaki G."/>
            <person name="Hamano K."/>
            <person name="Suezawa K."/>
            <person name="Otani M."/>
            <person name="Fukuda T."/>
            <person name="Manabe T."/>
            <person name="Gomi K."/>
            <person name="Tabuchi M."/>
            <person name="Akimitsu K."/>
            <person name="Kataoka I."/>
        </authorList>
    </citation>
    <scope>NUCLEOTIDE SEQUENCE [LARGE SCALE GENOMIC DNA]</scope>
    <source>
        <strain evidence="5">cv. Fuchu</strain>
    </source>
</reference>
<evidence type="ECO:0000256" key="2">
    <source>
        <dbReference type="SAM" id="MobiDB-lite"/>
    </source>
</evidence>
<dbReference type="SMART" id="SM00360">
    <property type="entry name" value="RRM"/>
    <property type="match status" value="1"/>
</dbReference>
<dbReference type="PROSITE" id="PS50102">
    <property type="entry name" value="RRM"/>
    <property type="match status" value="1"/>
</dbReference>
<dbReference type="InterPro" id="IPR000504">
    <property type="entry name" value="RRM_dom"/>
</dbReference>
<dbReference type="PANTHER" id="PTHR48031">
    <property type="entry name" value="SRA STEM-LOOP-INTERACTING RNA-BINDING PROTEIN, MITOCHONDRIAL"/>
    <property type="match status" value="1"/>
</dbReference>
<gene>
    <name evidence="4" type="ORF">Acr_24g0008840</name>
</gene>
<feature type="domain" description="RRM" evidence="3">
    <location>
        <begin position="8"/>
        <end position="185"/>
    </location>
</feature>
<feature type="compositionally biased region" description="Basic and acidic residues" evidence="2">
    <location>
        <begin position="318"/>
        <end position="337"/>
    </location>
</feature>